<feature type="transmembrane region" description="Helical" evidence="12">
    <location>
        <begin position="531"/>
        <end position="552"/>
    </location>
</feature>
<feature type="transmembrane region" description="Helical" evidence="12">
    <location>
        <begin position="185"/>
        <end position="204"/>
    </location>
</feature>
<sequence length="639" mass="70395">MVNELHHFHVADYIIFSITMVISVGIGIYYALSGGRQRTTSEYLVGERKMAFLPVAISLLVSFESSIMMLGVPAESYVYGIQWWICNWGYLFSEVVSIFVVVPLIHPLKITSIFEYLEMRYKSWYVRLIGTILGLLSTLWYMGIVLFGPGIALEAVSGFPQWISISAVALAAVIYTSIGGIKAVIWTDVFQSIVMFSGMAAILIKGTIDAGGADAVWNKAMNGGRFNLFNFDTDPTIRHTFWSLFFGSFIRGLGFGFNQPTCQRISSTKSLRDAYKVILLTAPLFFLTISVACYEGIVAFAYYQTVECDPLESDQITNPNQVIPYMVMDIFRYLPGMPGLFIASLFSASLSTLSTGLSSMSAIFLQDIVKKIYRNDISEMKGTIIAKLSVVVSGILACGIAMLIAQIGGTLIQITSTVLSAFGGPLSGLFLLSSLCPWANKKGALVGTLISLGLCTWLGMGSSFSKTLKKTPWLPPASTDHCPFDNLTSWVDNNNTIVINYTTTKFTSTTIETTLLDQQPKGLDRFYSISYMWFGGIGVVSVLVVGSIVSLLTGVEDVDPKYIFPAYSWLCGCLPKPAREYLQCRMIPETQDTNGNIYKKPNVDNMELIISNNDKKLTKNGEEELKQLLNSQSPGNDET</sequence>
<evidence type="ECO:0000256" key="9">
    <source>
        <dbReference type="ARBA" id="ARBA00023136"/>
    </source>
</evidence>
<evidence type="ECO:0000256" key="5">
    <source>
        <dbReference type="ARBA" id="ARBA00022692"/>
    </source>
</evidence>
<dbReference type="Proteomes" id="UP001347796">
    <property type="component" value="Unassembled WGS sequence"/>
</dbReference>
<comment type="subcellular location">
    <subcellularLocation>
        <location evidence="1">Cell membrane</location>
        <topology evidence="1">Multi-pass membrane protein</topology>
    </subcellularLocation>
</comment>
<dbReference type="GO" id="GO:0015293">
    <property type="term" value="F:symporter activity"/>
    <property type="evidence" value="ECO:0007669"/>
    <property type="project" value="TreeGrafter"/>
</dbReference>
<evidence type="ECO:0000256" key="12">
    <source>
        <dbReference type="SAM" id="Phobius"/>
    </source>
</evidence>
<evidence type="ECO:0000256" key="3">
    <source>
        <dbReference type="ARBA" id="ARBA00022448"/>
    </source>
</evidence>
<dbReference type="InterPro" id="IPR038377">
    <property type="entry name" value="Na/Glc_symporter_sf"/>
</dbReference>
<evidence type="ECO:0000256" key="11">
    <source>
        <dbReference type="RuleBase" id="RU362091"/>
    </source>
</evidence>
<feature type="transmembrane region" description="Helical" evidence="12">
    <location>
        <begin position="444"/>
        <end position="464"/>
    </location>
</feature>
<comment type="caution">
    <text evidence="13">The sequence shown here is derived from an EMBL/GenBank/DDBJ whole genome shotgun (WGS) entry which is preliminary data.</text>
</comment>
<name>A0AAN8KMZ4_PATCE</name>
<feature type="transmembrane region" description="Helical" evidence="12">
    <location>
        <begin position="52"/>
        <end position="70"/>
    </location>
</feature>
<dbReference type="EMBL" id="JAZGQO010000001">
    <property type="protein sequence ID" value="KAK6195768.1"/>
    <property type="molecule type" value="Genomic_DNA"/>
</dbReference>
<feature type="transmembrane region" description="Helical" evidence="12">
    <location>
        <begin position="125"/>
        <end position="147"/>
    </location>
</feature>
<dbReference type="InterPro" id="IPR001734">
    <property type="entry name" value="Na/solute_symporter"/>
</dbReference>
<evidence type="ECO:0008006" key="15">
    <source>
        <dbReference type="Google" id="ProtNLM"/>
    </source>
</evidence>
<keyword evidence="5 12" id="KW-0812">Transmembrane</keyword>
<feature type="transmembrane region" description="Helical" evidence="12">
    <location>
        <begin position="277"/>
        <end position="303"/>
    </location>
</feature>
<evidence type="ECO:0000256" key="8">
    <source>
        <dbReference type="ARBA" id="ARBA00023065"/>
    </source>
</evidence>
<dbReference type="CDD" id="cd11492">
    <property type="entry name" value="SLC5sbd_NIS-SMVT"/>
    <property type="match status" value="1"/>
</dbReference>
<evidence type="ECO:0000256" key="10">
    <source>
        <dbReference type="ARBA" id="ARBA00023201"/>
    </source>
</evidence>
<keyword evidence="9 12" id="KW-0472">Membrane</keyword>
<keyword evidence="7" id="KW-0915">Sodium</keyword>
<accession>A0AAN8KMZ4</accession>
<keyword evidence="14" id="KW-1185">Reference proteome</keyword>
<feature type="transmembrane region" description="Helical" evidence="12">
    <location>
        <begin position="239"/>
        <end position="257"/>
    </location>
</feature>
<feature type="transmembrane region" description="Helical" evidence="12">
    <location>
        <begin position="385"/>
        <end position="405"/>
    </location>
</feature>
<evidence type="ECO:0000256" key="7">
    <source>
        <dbReference type="ARBA" id="ARBA00023053"/>
    </source>
</evidence>
<protein>
    <recommendedName>
        <fullName evidence="15">Sodium-coupled monocarboxylate transporter 1</fullName>
    </recommendedName>
</protein>
<feature type="transmembrane region" description="Helical" evidence="12">
    <location>
        <begin position="340"/>
        <end position="365"/>
    </location>
</feature>
<keyword evidence="3" id="KW-0813">Transport</keyword>
<dbReference type="Pfam" id="PF00474">
    <property type="entry name" value="SSF"/>
    <property type="match status" value="1"/>
</dbReference>
<evidence type="ECO:0000256" key="2">
    <source>
        <dbReference type="ARBA" id="ARBA00006434"/>
    </source>
</evidence>
<comment type="similarity">
    <text evidence="2 11">Belongs to the sodium:solute symporter (SSF) (TC 2.A.21) family.</text>
</comment>
<evidence type="ECO:0000256" key="4">
    <source>
        <dbReference type="ARBA" id="ARBA00022475"/>
    </source>
</evidence>
<dbReference type="NCBIfam" id="TIGR00813">
    <property type="entry name" value="sss"/>
    <property type="match status" value="1"/>
</dbReference>
<keyword evidence="6 12" id="KW-1133">Transmembrane helix</keyword>
<dbReference type="PANTHER" id="PTHR42985:SF40">
    <property type="entry name" value="LD47995P-RELATED"/>
    <property type="match status" value="1"/>
</dbReference>
<dbReference type="GO" id="GO:0006814">
    <property type="term" value="P:sodium ion transport"/>
    <property type="evidence" value="ECO:0007669"/>
    <property type="project" value="UniProtKB-KW"/>
</dbReference>
<dbReference type="InterPro" id="IPR051163">
    <property type="entry name" value="Sodium:Solute_Symporter_SSF"/>
</dbReference>
<feature type="transmembrane region" description="Helical" evidence="12">
    <location>
        <begin position="82"/>
        <end position="105"/>
    </location>
</feature>
<dbReference type="Gene3D" id="1.20.1730.10">
    <property type="entry name" value="Sodium/glucose cotransporter"/>
    <property type="match status" value="1"/>
</dbReference>
<dbReference type="AlphaFoldDB" id="A0AAN8KMZ4"/>
<dbReference type="PROSITE" id="PS50283">
    <property type="entry name" value="NA_SOLUT_SYMP_3"/>
    <property type="match status" value="1"/>
</dbReference>
<feature type="transmembrane region" description="Helical" evidence="12">
    <location>
        <begin position="13"/>
        <end position="32"/>
    </location>
</feature>
<evidence type="ECO:0000256" key="6">
    <source>
        <dbReference type="ARBA" id="ARBA00022989"/>
    </source>
</evidence>
<evidence type="ECO:0000313" key="13">
    <source>
        <dbReference type="EMBL" id="KAK6195768.1"/>
    </source>
</evidence>
<dbReference type="PANTHER" id="PTHR42985">
    <property type="entry name" value="SODIUM-COUPLED MONOCARBOXYLATE TRANSPORTER"/>
    <property type="match status" value="1"/>
</dbReference>
<feature type="transmembrane region" description="Helical" evidence="12">
    <location>
        <begin position="159"/>
        <end position="178"/>
    </location>
</feature>
<evidence type="ECO:0000256" key="1">
    <source>
        <dbReference type="ARBA" id="ARBA00004651"/>
    </source>
</evidence>
<dbReference type="GO" id="GO:0005886">
    <property type="term" value="C:plasma membrane"/>
    <property type="evidence" value="ECO:0007669"/>
    <property type="project" value="UniProtKB-SubCell"/>
</dbReference>
<keyword evidence="10" id="KW-0739">Sodium transport</keyword>
<keyword evidence="4" id="KW-1003">Cell membrane</keyword>
<feature type="transmembrane region" description="Helical" evidence="12">
    <location>
        <begin position="411"/>
        <end position="432"/>
    </location>
</feature>
<reference evidence="13 14" key="1">
    <citation type="submission" date="2024-01" db="EMBL/GenBank/DDBJ databases">
        <title>The genome of the rayed Mediterranean limpet Patella caerulea (Linnaeus, 1758).</title>
        <authorList>
            <person name="Anh-Thu Weber A."/>
            <person name="Halstead-Nussloch G."/>
        </authorList>
    </citation>
    <scope>NUCLEOTIDE SEQUENCE [LARGE SCALE GENOMIC DNA]</scope>
    <source>
        <strain evidence="13">AATW-2023a</strain>
        <tissue evidence="13">Whole specimen</tissue>
    </source>
</reference>
<gene>
    <name evidence="13" type="ORF">SNE40_001125</name>
</gene>
<organism evidence="13 14">
    <name type="scientific">Patella caerulea</name>
    <name type="common">Rayed Mediterranean limpet</name>
    <dbReference type="NCBI Taxonomy" id="87958"/>
    <lineage>
        <taxon>Eukaryota</taxon>
        <taxon>Metazoa</taxon>
        <taxon>Spiralia</taxon>
        <taxon>Lophotrochozoa</taxon>
        <taxon>Mollusca</taxon>
        <taxon>Gastropoda</taxon>
        <taxon>Patellogastropoda</taxon>
        <taxon>Patelloidea</taxon>
        <taxon>Patellidae</taxon>
        <taxon>Patella</taxon>
    </lineage>
</organism>
<proteinExistence type="inferred from homology"/>
<evidence type="ECO:0000313" key="14">
    <source>
        <dbReference type="Proteomes" id="UP001347796"/>
    </source>
</evidence>
<keyword evidence="8" id="KW-0406">Ion transport</keyword>